<sequence>MLSRTADNLYWLARYMERADFLARAIQASRRLAALPKAYGGDETEWESVLLSSGASLSFDASGRPVDEANVIEFLTFAPENPGSIRNCLEQARANARAVRTALTIEMWESINDAYLEMRALESRGVVPCAEELARFLEVIKQTSLTYDGGAYRTMLRNDAYWFSRVGLFIERADNTARLLDVKYHVLLPEKEIVGGSLDYFQWSAILRAVSAHTAYHWVYRTSMKPWLVADLLILRPEMPRSLISCYESIVRNLDNLARAHGRQGVSQRHARGVYGKLEKLNMESVFQGGLHEFVQSFISENNRLAALISEQYLF</sequence>
<evidence type="ECO:0000259" key="1">
    <source>
        <dbReference type="Pfam" id="PF04168"/>
    </source>
</evidence>
<evidence type="ECO:0000313" key="3">
    <source>
        <dbReference type="Proteomes" id="UP000273982"/>
    </source>
</evidence>
<dbReference type="Proteomes" id="UP000273982">
    <property type="component" value="Chromosome"/>
</dbReference>
<feature type="domain" description="DUF403" evidence="1">
    <location>
        <begin position="1"/>
        <end position="314"/>
    </location>
</feature>
<dbReference type="PANTHER" id="PTHR34595:SF7">
    <property type="entry name" value="SLL1039 PROTEIN"/>
    <property type="match status" value="1"/>
</dbReference>
<reference evidence="2 3" key="1">
    <citation type="submission" date="2018-11" db="EMBL/GenBank/DDBJ databases">
        <title>Genome squencing of methanotrophic bacteria isolated from alkaline groundwater in Korea.</title>
        <authorList>
            <person name="Nguyen L.N."/>
        </authorList>
    </citation>
    <scope>NUCLEOTIDE SEQUENCE [LARGE SCALE GENOMIC DNA]</scope>
    <source>
        <strain evidence="2 3">GW6</strain>
    </source>
</reference>
<organism evidence="2 3">
    <name type="scientific">Methylocystis rosea</name>
    <dbReference type="NCBI Taxonomy" id="173366"/>
    <lineage>
        <taxon>Bacteria</taxon>
        <taxon>Pseudomonadati</taxon>
        <taxon>Pseudomonadota</taxon>
        <taxon>Alphaproteobacteria</taxon>
        <taxon>Hyphomicrobiales</taxon>
        <taxon>Methylocystaceae</taxon>
        <taxon>Methylocystis</taxon>
    </lineage>
</organism>
<proteinExistence type="predicted"/>
<accession>A0A3G8M0F4</accession>
<dbReference type="EMBL" id="CP034086">
    <property type="protein sequence ID" value="AZG75433.1"/>
    <property type="molecule type" value="Genomic_DNA"/>
</dbReference>
<dbReference type="PANTHER" id="PTHR34595">
    <property type="entry name" value="BLR5612 PROTEIN"/>
    <property type="match status" value="1"/>
</dbReference>
<dbReference type="InterPro" id="IPR051680">
    <property type="entry name" value="ATP-dep_Glu-Cys_Ligase-2"/>
</dbReference>
<gene>
    <name evidence="2" type="ORF">EHO51_00970</name>
</gene>
<dbReference type="Pfam" id="PF04168">
    <property type="entry name" value="Alpha-E"/>
    <property type="match status" value="1"/>
</dbReference>
<evidence type="ECO:0000313" key="2">
    <source>
        <dbReference type="EMBL" id="AZG75433.1"/>
    </source>
</evidence>
<protein>
    <submittedName>
        <fullName evidence="2">Alpha-E domain-containing protein</fullName>
    </submittedName>
</protein>
<dbReference type="RefSeq" id="WP_124737321.1">
    <property type="nucleotide sequence ID" value="NZ_CP034086.1"/>
</dbReference>
<dbReference type="AlphaFoldDB" id="A0A3G8M0F4"/>
<dbReference type="InterPro" id="IPR007296">
    <property type="entry name" value="DUF403"/>
</dbReference>
<dbReference type="KEGG" id="mros:EHO51_00970"/>
<name>A0A3G8M0F4_9HYPH</name>